<evidence type="ECO:0000313" key="6">
    <source>
        <dbReference type="Proteomes" id="UP000019377"/>
    </source>
</evidence>
<dbReference type="OrthoDB" id="6780543at2759"/>
<keyword evidence="2" id="KW-0539">Nucleus</keyword>
<dbReference type="EMBL" id="KI545891">
    <property type="protein sequence ID" value="EST05412.1"/>
    <property type="molecule type" value="Genomic_DNA"/>
</dbReference>
<proteinExistence type="predicted"/>
<dbReference type="CDD" id="cd00067">
    <property type="entry name" value="GAL4"/>
    <property type="match status" value="1"/>
</dbReference>
<dbReference type="InterPro" id="IPR001138">
    <property type="entry name" value="Zn2Cys6_DnaBD"/>
</dbReference>
<feature type="region of interest" description="Disordered" evidence="3">
    <location>
        <begin position="615"/>
        <end position="642"/>
    </location>
</feature>
<dbReference type="PANTHER" id="PTHR31001">
    <property type="entry name" value="UNCHARACTERIZED TRANSCRIPTIONAL REGULATORY PROTEIN"/>
    <property type="match status" value="1"/>
</dbReference>
<dbReference type="GO" id="GO:0000981">
    <property type="term" value="F:DNA-binding transcription factor activity, RNA polymerase II-specific"/>
    <property type="evidence" value="ECO:0007669"/>
    <property type="project" value="InterPro"/>
</dbReference>
<dbReference type="InterPro" id="IPR036864">
    <property type="entry name" value="Zn2-C6_fun-type_DNA-bd_sf"/>
</dbReference>
<evidence type="ECO:0000256" key="1">
    <source>
        <dbReference type="ARBA" id="ARBA00004123"/>
    </source>
</evidence>
<sequence>MADKPRGLQVAAYRYNCQPCKQRKTKCDRVKPCASCHLRGTQDKCYIDEHDGADSPTTSEMATEHDRPPKKARISNAKSTTKAIATSSSRQSLPSTSAAVLSPSLQHDQTTAVQEHIAMLRRTIDQLEASILPAAPSQKQTPSSSSSSYYYHDHAASPPGVLLTTNDRLVWADVAHLFPPKRDVERILEYFLRDMVYLMIPVQEKQLWRAWMRLTSTTPPAVPAWADADSELYEPGISRPMVASLLLCLASTSFMIPQRREEELELTRGMEEQRDQWVTSALALGRCGAIYSNAEVGPQPWLHYIDSIADASLDRFGFETLAVRISALLGMTETSYHLVGESLRRALRINLYDESAAKASDLFHIDDPELTDDEVVQMRRRIGAQLVIIERWSCLYAARTPMIDEEAEVLPLPTPGYLRDSEEVSLDFSRFVSKIRLLPAQLTALTTRKPGDWSTQRTRDQEAVQRILDIDRGLCGMYDPTQPRPHLGGRSHSSILADLPDILERNQHLDVSDAHINQLHREFADALIMTSSWLSLRCLVTSNLMFLPWVPDVTSRYYALNLARRLIELLPSIWMMASSPYVPFSSSWISRHLFLACTVLSVPILGQEPSAAASAAAGKTGELQPGARQEEDEPDRGSDFAPSRMQSKHFFNKLSTPKPADANSTRLPASSSVDLDWFSSKLVEIASLFSKLAERGDQTAGFNTKLIHALLNGRAELRDRVLDKLGQKQKSLPATSGEMGGLGGRFESQRDLTAFVMAPSIGKSSPSSGSTGTSPATGPAASPSSAGRGGYGAAGIGWDWDKAFFPPTPAGGKAAGAGGGDVLANVPMLLDTQDWLAILDGVDIPL</sequence>
<reference evidence="6" key="1">
    <citation type="journal article" date="2013" name="Genome Announc.">
        <title>Draft genome sequence of Pseudozyma brasiliensis sp. nov. strain GHG001, a high producer of endo-1,4-xylanase isolated from an insect pest of sugarcane.</title>
        <authorList>
            <person name="Oliveira J.V.D.C."/>
            <person name="dos Santos R.A.C."/>
            <person name="Borges T.A."/>
            <person name="Riano-Pachon D.M."/>
            <person name="Goldman G.H."/>
        </authorList>
    </citation>
    <scope>NUCLEOTIDE SEQUENCE [LARGE SCALE GENOMIC DNA]</scope>
    <source>
        <strain evidence="6">GHG001</strain>
    </source>
</reference>
<dbReference type="InterPro" id="IPR050613">
    <property type="entry name" value="Sec_Metabolite_Reg"/>
</dbReference>
<dbReference type="GO" id="GO:0008270">
    <property type="term" value="F:zinc ion binding"/>
    <property type="evidence" value="ECO:0007669"/>
    <property type="project" value="InterPro"/>
</dbReference>
<dbReference type="PROSITE" id="PS50048">
    <property type="entry name" value="ZN2_CY6_FUNGAL_2"/>
    <property type="match status" value="1"/>
</dbReference>
<dbReference type="GO" id="GO:0005634">
    <property type="term" value="C:nucleus"/>
    <property type="evidence" value="ECO:0007669"/>
    <property type="project" value="UniProtKB-SubCell"/>
</dbReference>
<dbReference type="AlphaFoldDB" id="V5GHC9"/>
<evidence type="ECO:0000313" key="5">
    <source>
        <dbReference type="EMBL" id="EST05412.1"/>
    </source>
</evidence>
<feature type="region of interest" description="Disordered" evidence="3">
    <location>
        <begin position="52"/>
        <end position="107"/>
    </location>
</feature>
<dbReference type="Gene3D" id="4.10.240.10">
    <property type="entry name" value="Zn(2)-C6 fungal-type DNA-binding domain"/>
    <property type="match status" value="1"/>
</dbReference>
<protein>
    <recommendedName>
        <fullName evidence="4">Zn(2)-C6 fungal-type domain-containing protein</fullName>
    </recommendedName>
</protein>
<comment type="subcellular location">
    <subcellularLocation>
        <location evidence="1">Nucleus</location>
    </subcellularLocation>
</comment>
<evidence type="ECO:0000256" key="2">
    <source>
        <dbReference type="ARBA" id="ARBA00023242"/>
    </source>
</evidence>
<accession>V5GHC9</accession>
<evidence type="ECO:0000256" key="3">
    <source>
        <dbReference type="SAM" id="MobiDB-lite"/>
    </source>
</evidence>
<organism evidence="5 6">
    <name type="scientific">Kalmanozyma brasiliensis (strain GHG001)</name>
    <name type="common">Yeast</name>
    <name type="synonym">Pseudozyma brasiliensis</name>
    <dbReference type="NCBI Taxonomy" id="1365824"/>
    <lineage>
        <taxon>Eukaryota</taxon>
        <taxon>Fungi</taxon>
        <taxon>Dikarya</taxon>
        <taxon>Basidiomycota</taxon>
        <taxon>Ustilaginomycotina</taxon>
        <taxon>Ustilaginomycetes</taxon>
        <taxon>Ustilaginales</taxon>
        <taxon>Ustilaginaceae</taxon>
        <taxon>Kalmanozyma</taxon>
    </lineage>
</organism>
<gene>
    <name evidence="5" type="ORF">PSEUBRA_SCAF5g02271</name>
</gene>
<dbReference type="Pfam" id="PF00172">
    <property type="entry name" value="Zn_clus"/>
    <property type="match status" value="1"/>
</dbReference>
<feature type="domain" description="Zn(2)-C6 fungal-type" evidence="4">
    <location>
        <begin position="16"/>
        <end position="47"/>
    </location>
</feature>
<name>V5GHC9_KALBG</name>
<feature type="compositionally biased region" description="Low complexity" evidence="3">
    <location>
        <begin position="75"/>
        <end position="97"/>
    </location>
</feature>
<dbReference type="SUPFAM" id="SSF57701">
    <property type="entry name" value="Zn2/Cys6 DNA-binding domain"/>
    <property type="match status" value="1"/>
</dbReference>
<dbReference type="CDD" id="cd12148">
    <property type="entry name" value="fungal_TF_MHR"/>
    <property type="match status" value="1"/>
</dbReference>
<evidence type="ECO:0000259" key="4">
    <source>
        <dbReference type="PROSITE" id="PS50048"/>
    </source>
</evidence>
<dbReference type="HOGENOM" id="CLU_336821_0_0_1"/>
<dbReference type="STRING" id="1365824.V5GHC9"/>
<dbReference type="Proteomes" id="UP000019377">
    <property type="component" value="Unassembled WGS sequence"/>
</dbReference>
<feature type="compositionally biased region" description="Low complexity" evidence="3">
    <location>
        <begin position="759"/>
        <end position="786"/>
    </location>
</feature>
<feature type="region of interest" description="Disordered" evidence="3">
    <location>
        <begin position="759"/>
        <end position="788"/>
    </location>
</feature>
<keyword evidence="6" id="KW-1185">Reference proteome</keyword>
<dbReference type="PANTHER" id="PTHR31001:SF89">
    <property type="entry name" value="ZN(2)-C6 FUNGAL-TYPE DOMAIN-CONTAINING PROTEIN"/>
    <property type="match status" value="1"/>
</dbReference>